<evidence type="ECO:0000313" key="2">
    <source>
        <dbReference type="Proteomes" id="UP001335648"/>
    </source>
</evidence>
<sequence>MYLCTARETLSTDGEVASAVGRSVPSKILEWRRGWSLSQFAPLGRLDCNESRQPKRDLLATAREPALATCPVRGCRRTCSLQTHAECGRTVQVVSVGAVQ</sequence>
<keyword evidence="2" id="KW-1185">Reference proteome</keyword>
<proteinExistence type="predicted"/>
<protein>
    <submittedName>
        <fullName evidence="1">Uncharacterized protein</fullName>
    </submittedName>
</protein>
<dbReference type="Proteomes" id="UP001335648">
    <property type="component" value="Unassembled WGS sequence"/>
</dbReference>
<accession>A0AAN8GZL3</accession>
<dbReference type="EMBL" id="JAULUE010002053">
    <property type="protein sequence ID" value="KAK5896783.1"/>
    <property type="molecule type" value="Genomic_DNA"/>
</dbReference>
<organism evidence="1 2">
    <name type="scientific">Champsocephalus esox</name>
    <name type="common">pike icefish</name>
    <dbReference type="NCBI Taxonomy" id="159716"/>
    <lineage>
        <taxon>Eukaryota</taxon>
        <taxon>Metazoa</taxon>
        <taxon>Chordata</taxon>
        <taxon>Craniata</taxon>
        <taxon>Vertebrata</taxon>
        <taxon>Euteleostomi</taxon>
        <taxon>Actinopterygii</taxon>
        <taxon>Neopterygii</taxon>
        <taxon>Teleostei</taxon>
        <taxon>Neoteleostei</taxon>
        <taxon>Acanthomorphata</taxon>
        <taxon>Eupercaria</taxon>
        <taxon>Perciformes</taxon>
        <taxon>Notothenioidei</taxon>
        <taxon>Channichthyidae</taxon>
        <taxon>Champsocephalus</taxon>
    </lineage>
</organism>
<dbReference type="AlphaFoldDB" id="A0AAN8GZL3"/>
<name>A0AAN8GZL3_9TELE</name>
<evidence type="ECO:0000313" key="1">
    <source>
        <dbReference type="EMBL" id="KAK5896783.1"/>
    </source>
</evidence>
<gene>
    <name evidence="1" type="ORF">CesoFtcFv8_009910</name>
</gene>
<reference evidence="1 2" key="1">
    <citation type="journal article" date="2023" name="Mol. Biol. Evol.">
        <title>Genomics of Secondarily Temperate Adaptation in the Only Non-Antarctic Icefish.</title>
        <authorList>
            <person name="Rivera-Colon A.G."/>
            <person name="Rayamajhi N."/>
            <person name="Minhas B.F."/>
            <person name="Madrigal G."/>
            <person name="Bilyk K.T."/>
            <person name="Yoon V."/>
            <person name="Hune M."/>
            <person name="Gregory S."/>
            <person name="Cheng C.H.C."/>
            <person name="Catchen J.M."/>
        </authorList>
    </citation>
    <scope>NUCLEOTIDE SEQUENCE [LARGE SCALE GENOMIC DNA]</scope>
    <source>
        <strain evidence="1">JC2023a</strain>
    </source>
</reference>
<comment type="caution">
    <text evidence="1">The sequence shown here is derived from an EMBL/GenBank/DDBJ whole genome shotgun (WGS) entry which is preliminary data.</text>
</comment>